<dbReference type="GO" id="GO:0004518">
    <property type="term" value="F:nuclease activity"/>
    <property type="evidence" value="ECO:0007669"/>
    <property type="project" value="UniProtKB-KW"/>
</dbReference>
<dbReference type="Pfam" id="PF17755">
    <property type="entry name" value="UvrA_DNA-bind"/>
    <property type="match status" value="1"/>
</dbReference>
<evidence type="ECO:0000256" key="10">
    <source>
        <dbReference type="ARBA" id="ARBA00022840"/>
    </source>
</evidence>
<evidence type="ECO:0000256" key="15">
    <source>
        <dbReference type="ARBA" id="ARBA00039316"/>
    </source>
</evidence>
<dbReference type="CDD" id="cd03271">
    <property type="entry name" value="ABC_UvrA_II"/>
    <property type="match status" value="1"/>
</dbReference>
<dbReference type="GO" id="GO:0005737">
    <property type="term" value="C:cytoplasm"/>
    <property type="evidence" value="ECO:0007669"/>
    <property type="project" value="UniProtKB-SubCell"/>
</dbReference>
<dbReference type="Gene3D" id="1.20.1580.10">
    <property type="entry name" value="ABC transporter ATPase like domain"/>
    <property type="match status" value="2"/>
</dbReference>
<dbReference type="GO" id="GO:0016887">
    <property type="term" value="F:ATP hydrolysis activity"/>
    <property type="evidence" value="ECO:0007669"/>
    <property type="project" value="InterPro"/>
</dbReference>
<evidence type="ECO:0000259" key="17">
    <source>
        <dbReference type="PROSITE" id="PS50893"/>
    </source>
</evidence>
<dbReference type="CDD" id="cd03270">
    <property type="entry name" value="ABC_UvrA_I"/>
    <property type="match status" value="1"/>
</dbReference>
<name>A0A0G0DH44_9BACT</name>
<keyword evidence="4" id="KW-0677">Repeat</keyword>
<dbReference type="PATRIC" id="fig|1619090.3.peg.198"/>
<dbReference type="InterPro" id="IPR041552">
    <property type="entry name" value="UvrA_DNA-bd"/>
</dbReference>
<keyword evidence="8" id="KW-0863">Zinc-finger</keyword>
<proteinExistence type="inferred from homology"/>
<keyword evidence="2" id="KW-0963">Cytoplasm</keyword>
<comment type="subcellular location">
    <subcellularLocation>
        <location evidence="1">Cytoplasm</location>
    </subcellularLocation>
</comment>
<keyword evidence="12" id="KW-0238">DNA-binding</keyword>
<dbReference type="AlphaFoldDB" id="A0A0G0DH44"/>
<dbReference type="PROSITE" id="PS50893">
    <property type="entry name" value="ABC_TRANSPORTER_2"/>
    <property type="match status" value="1"/>
</dbReference>
<dbReference type="InterPro" id="IPR027417">
    <property type="entry name" value="P-loop_NTPase"/>
</dbReference>
<dbReference type="InterPro" id="IPR003439">
    <property type="entry name" value="ABC_transporter-like_ATP-bd"/>
</dbReference>
<protein>
    <recommendedName>
        <fullName evidence="15">UvrABC system protein A</fullName>
    </recommendedName>
    <alternativeName>
        <fullName evidence="16">Excinuclease ABC subunit A</fullName>
    </alternativeName>
</protein>
<dbReference type="GO" id="GO:0005524">
    <property type="term" value="F:ATP binding"/>
    <property type="evidence" value="ECO:0007669"/>
    <property type="project" value="UniProtKB-KW"/>
</dbReference>
<evidence type="ECO:0000256" key="4">
    <source>
        <dbReference type="ARBA" id="ARBA00022737"/>
    </source>
</evidence>
<reference evidence="18 19" key="1">
    <citation type="journal article" date="2015" name="Nature">
        <title>rRNA introns, odd ribosomes, and small enigmatic genomes across a large radiation of phyla.</title>
        <authorList>
            <person name="Brown C.T."/>
            <person name="Hug L.A."/>
            <person name="Thomas B.C."/>
            <person name="Sharon I."/>
            <person name="Castelle C.J."/>
            <person name="Singh A."/>
            <person name="Wilkins M.J."/>
            <person name="Williams K.H."/>
            <person name="Banfield J.F."/>
        </authorList>
    </citation>
    <scope>NUCLEOTIDE SEQUENCE [LARGE SCALE GENOMIC DNA]</scope>
</reference>
<feature type="domain" description="ABC transporter" evidence="17">
    <location>
        <begin position="607"/>
        <end position="942"/>
    </location>
</feature>
<comment type="similarity">
    <text evidence="14">Belongs to the ABC transporter superfamily. UvrA family.</text>
</comment>
<dbReference type="GO" id="GO:0008270">
    <property type="term" value="F:zinc ion binding"/>
    <property type="evidence" value="ECO:0007669"/>
    <property type="project" value="UniProtKB-KW"/>
</dbReference>
<evidence type="ECO:0000256" key="11">
    <source>
        <dbReference type="ARBA" id="ARBA00022881"/>
    </source>
</evidence>
<dbReference type="GO" id="GO:0009380">
    <property type="term" value="C:excinuclease repair complex"/>
    <property type="evidence" value="ECO:0007669"/>
    <property type="project" value="InterPro"/>
</dbReference>
<evidence type="ECO:0000256" key="1">
    <source>
        <dbReference type="ARBA" id="ARBA00004496"/>
    </source>
</evidence>
<evidence type="ECO:0000256" key="13">
    <source>
        <dbReference type="ARBA" id="ARBA00023204"/>
    </source>
</evidence>
<dbReference type="InterPro" id="IPR017871">
    <property type="entry name" value="ABC_transporter-like_CS"/>
</dbReference>
<dbReference type="PROSITE" id="PS00211">
    <property type="entry name" value="ABC_TRANSPORTER_1"/>
    <property type="match status" value="2"/>
</dbReference>
<keyword evidence="11" id="KW-0267">Excision nuclease</keyword>
<dbReference type="Gene3D" id="1.10.8.280">
    <property type="entry name" value="ABC transporter ATPase domain-like"/>
    <property type="match status" value="1"/>
</dbReference>
<evidence type="ECO:0000256" key="3">
    <source>
        <dbReference type="ARBA" id="ARBA00022723"/>
    </source>
</evidence>
<organism evidence="18 19">
    <name type="scientific">candidate division WS6 bacterium GW2011_GWC1_36_11</name>
    <dbReference type="NCBI Taxonomy" id="1619090"/>
    <lineage>
        <taxon>Bacteria</taxon>
        <taxon>Candidatus Dojkabacteria</taxon>
    </lineage>
</organism>
<dbReference type="Gene3D" id="3.40.50.300">
    <property type="entry name" value="P-loop containing nucleotide triphosphate hydrolases"/>
    <property type="match status" value="2"/>
</dbReference>
<dbReference type="NCBIfam" id="NF001503">
    <property type="entry name" value="PRK00349.1"/>
    <property type="match status" value="1"/>
</dbReference>
<dbReference type="GO" id="GO:0003677">
    <property type="term" value="F:DNA binding"/>
    <property type="evidence" value="ECO:0007669"/>
    <property type="project" value="UniProtKB-KW"/>
</dbReference>
<evidence type="ECO:0000256" key="16">
    <source>
        <dbReference type="ARBA" id="ARBA00042156"/>
    </source>
</evidence>
<dbReference type="InterPro" id="IPR004602">
    <property type="entry name" value="UvrA"/>
</dbReference>
<dbReference type="GO" id="GO:0006289">
    <property type="term" value="P:nucleotide-excision repair"/>
    <property type="evidence" value="ECO:0007669"/>
    <property type="project" value="InterPro"/>
</dbReference>
<evidence type="ECO:0000256" key="6">
    <source>
        <dbReference type="ARBA" id="ARBA00022763"/>
    </source>
</evidence>
<dbReference type="Proteomes" id="UP000034140">
    <property type="component" value="Unassembled WGS sequence"/>
</dbReference>
<dbReference type="FunFam" id="3.40.50.300:FF:000028">
    <property type="entry name" value="UvrABC system protein A"/>
    <property type="match status" value="1"/>
</dbReference>
<evidence type="ECO:0000313" key="18">
    <source>
        <dbReference type="EMBL" id="KKP92738.1"/>
    </source>
</evidence>
<comment type="caution">
    <text evidence="18">The sequence shown here is derived from an EMBL/GenBank/DDBJ whole genome shotgun (WGS) entry which is preliminary data.</text>
</comment>
<sequence>MKQEYIKIRGARENNLQNISLDIPKNKLVVITGVSGSGKSSLAFDTLYAEGQRRYVESLSSYARQFLGVMKKPDVDSIEGLSPAISIDQKTAGSNPRSTVGTITEIYSYLRLLYGNIGIAHCPNCHTPVEAQTIQEITQKVLKHLKGSTKKFQVVSPLIKNRKGEFSSLFEKLLARGFLRIIVDGNTYMLDDIENIKLDEYKKHDIDLVIDRLDGKNVEQKRLTDAIELAVVQSKGEVKVLIEDEEPLFFSENNTCPTCGISYPKIVPASFSFNAPEGACPKCAGLGILKELDINLLYNPNLTISEGGIFPWSNRTSKDSWTLKILQSVAVEHHFDLKTQIKNYSPEIFDLIFYGKGAKETYTIQYTNRFGKTKIYDAEYEGVINELNRRYKETSSDYSRIETEKYMVERVCDACNGKRLKPYTLAVTINEKNIDEITNTPINELISFFGSIELKGNKAEIAKPIIKEVLSRLNFLTNVGLDYLTLSRKATTLSGGESQRIRLASQIGTGLTGVLYVLDEPSIGLHQRDVSKLIKSLENLRDTGNSVIVVEHDEETIRCADWVVDIGPNAGKHGGKVVAEGTIYDIKHSGSLTAKYLNKELSVGQDLKRKVISDKKDKLKLTGLITHNLKDVNLEIPLNQFICITGVSGSGKSSLINDTLYPVLMNKVMHSKQQEGSYKLIEGVDKINQIIDIDQSPIGRTPRSNPATYTGVFTAIREIFANTNEAKARGYGTNRFSFNVKGGRCEKCQGDGQIKVEMQFLPDMYVTCDACNGKRYNEEALQVDYKGKNISDVLNMTVEDASEFFKNIPSIYRKLAVLNEVGLGYIQLGQSALTLSGGESQRIKLAKELSKMSRGHTMYILDEPTTGLHYHDIDKLLTLLKGLVDKGHTVMCVEHNLDIIKFADWIVDLGPEGGDKGGYIVAEGTVEDVMKNPKSWTGKYLKEYLQDHHLGR</sequence>
<accession>A0A0G0DH44</accession>
<dbReference type="Pfam" id="PF17760">
    <property type="entry name" value="UvrA_inter"/>
    <property type="match status" value="1"/>
</dbReference>
<keyword evidence="5" id="KW-0547">Nucleotide-binding</keyword>
<evidence type="ECO:0000256" key="14">
    <source>
        <dbReference type="ARBA" id="ARBA00038000"/>
    </source>
</evidence>
<dbReference type="SUPFAM" id="SSF52540">
    <property type="entry name" value="P-loop containing nucleoside triphosphate hydrolases"/>
    <property type="match status" value="2"/>
</dbReference>
<evidence type="ECO:0000313" key="19">
    <source>
        <dbReference type="Proteomes" id="UP000034140"/>
    </source>
</evidence>
<evidence type="ECO:0000256" key="9">
    <source>
        <dbReference type="ARBA" id="ARBA00022833"/>
    </source>
</evidence>
<dbReference type="InterPro" id="IPR041102">
    <property type="entry name" value="UvrA_inter"/>
</dbReference>
<evidence type="ECO:0000256" key="2">
    <source>
        <dbReference type="ARBA" id="ARBA00022490"/>
    </source>
</evidence>
<dbReference type="PANTHER" id="PTHR43152">
    <property type="entry name" value="UVRABC SYSTEM PROTEIN A"/>
    <property type="match status" value="1"/>
</dbReference>
<evidence type="ECO:0000256" key="8">
    <source>
        <dbReference type="ARBA" id="ARBA00022771"/>
    </source>
</evidence>
<dbReference type="FunFam" id="1.20.1580.10:FF:000002">
    <property type="entry name" value="UvrABC system protein A"/>
    <property type="match status" value="1"/>
</dbReference>
<keyword evidence="9" id="KW-0862">Zinc</keyword>
<keyword evidence="10" id="KW-0067">ATP-binding</keyword>
<dbReference type="InterPro" id="IPR013815">
    <property type="entry name" value="ATP_grasp_subdomain_1"/>
</dbReference>
<dbReference type="EMBL" id="LBRE01000006">
    <property type="protein sequence ID" value="KKP92738.1"/>
    <property type="molecule type" value="Genomic_DNA"/>
</dbReference>
<keyword evidence="13" id="KW-0234">DNA repair</keyword>
<dbReference type="NCBIfam" id="TIGR00630">
    <property type="entry name" value="uvra"/>
    <property type="match status" value="1"/>
</dbReference>
<dbReference type="PANTHER" id="PTHR43152:SF1">
    <property type="entry name" value="UVRA PROTEIN"/>
    <property type="match status" value="1"/>
</dbReference>
<dbReference type="Gene3D" id="3.30.1490.20">
    <property type="entry name" value="ATP-grasp fold, A domain"/>
    <property type="match status" value="1"/>
</dbReference>
<evidence type="ECO:0000256" key="7">
    <source>
        <dbReference type="ARBA" id="ARBA00022769"/>
    </source>
</evidence>
<keyword evidence="6" id="KW-0227">DNA damage</keyword>
<evidence type="ECO:0000256" key="5">
    <source>
        <dbReference type="ARBA" id="ARBA00022741"/>
    </source>
</evidence>
<evidence type="ECO:0000256" key="12">
    <source>
        <dbReference type="ARBA" id="ARBA00023125"/>
    </source>
</evidence>
<keyword evidence="7" id="KW-0228">DNA excision</keyword>
<gene>
    <name evidence="18" type="ORF">UR96_C0006G0014</name>
</gene>
<keyword evidence="3" id="KW-0479">Metal-binding</keyword>